<proteinExistence type="predicted"/>
<protein>
    <submittedName>
        <fullName evidence="1">Uncharacterized protein</fullName>
    </submittedName>
</protein>
<sequence>MKVNLILNGVTCNNQHNQEFEDDMKLELEPVFFDRNISHVPYDSKNATKLRSIQYDAFKESKSNYYVNLKYVGLCFGKSLQTEKEKSLLFCWHEFKIHSSIVSLPWS</sequence>
<dbReference type="OrthoDB" id="420380at2759"/>
<accession>A0A8J2L748</accession>
<comment type="caution">
    <text evidence="1">The sequence shown here is derived from an EMBL/GenBank/DDBJ whole genome shotgun (WGS) entry which is preliminary data.</text>
</comment>
<keyword evidence="2" id="KW-1185">Reference proteome</keyword>
<evidence type="ECO:0000313" key="2">
    <source>
        <dbReference type="Proteomes" id="UP000708208"/>
    </source>
</evidence>
<gene>
    <name evidence="1" type="ORF">AFUS01_LOCUS37293</name>
</gene>
<name>A0A8J2L748_9HEXA</name>
<dbReference type="Proteomes" id="UP000708208">
    <property type="component" value="Unassembled WGS sequence"/>
</dbReference>
<dbReference type="AlphaFoldDB" id="A0A8J2L748"/>
<organism evidence="1 2">
    <name type="scientific">Allacma fusca</name>
    <dbReference type="NCBI Taxonomy" id="39272"/>
    <lineage>
        <taxon>Eukaryota</taxon>
        <taxon>Metazoa</taxon>
        <taxon>Ecdysozoa</taxon>
        <taxon>Arthropoda</taxon>
        <taxon>Hexapoda</taxon>
        <taxon>Collembola</taxon>
        <taxon>Symphypleona</taxon>
        <taxon>Sminthuridae</taxon>
        <taxon>Allacma</taxon>
    </lineage>
</organism>
<dbReference type="EMBL" id="CAJVCH010542964">
    <property type="protein sequence ID" value="CAG7827301.1"/>
    <property type="molecule type" value="Genomic_DNA"/>
</dbReference>
<evidence type="ECO:0000313" key="1">
    <source>
        <dbReference type="EMBL" id="CAG7827301.1"/>
    </source>
</evidence>
<reference evidence="1" key="1">
    <citation type="submission" date="2021-06" db="EMBL/GenBank/DDBJ databases">
        <authorList>
            <person name="Hodson N. C."/>
            <person name="Mongue J. A."/>
            <person name="Jaron S. K."/>
        </authorList>
    </citation>
    <scope>NUCLEOTIDE SEQUENCE</scope>
</reference>